<dbReference type="Pfam" id="PF18935">
    <property type="entry name" value="DUF5683"/>
    <property type="match status" value="1"/>
</dbReference>
<dbReference type="PROSITE" id="PS51257">
    <property type="entry name" value="PROKAR_LIPOPROTEIN"/>
    <property type="match status" value="1"/>
</dbReference>
<dbReference type="InterPro" id="IPR043738">
    <property type="entry name" value="DUF5683"/>
</dbReference>
<name>A0A9D9N3G0_9BACT</name>
<reference evidence="4" key="1">
    <citation type="submission" date="2020-10" db="EMBL/GenBank/DDBJ databases">
        <authorList>
            <person name="Gilroy R."/>
        </authorList>
    </citation>
    <scope>NUCLEOTIDE SEQUENCE</scope>
    <source>
        <strain evidence="4">G3-3990</strain>
    </source>
</reference>
<proteinExistence type="predicted"/>
<evidence type="ECO:0000256" key="1">
    <source>
        <dbReference type="SAM" id="Phobius"/>
    </source>
</evidence>
<accession>A0A9D9N3G0</accession>
<evidence type="ECO:0000313" key="4">
    <source>
        <dbReference type="EMBL" id="MBO8458748.1"/>
    </source>
</evidence>
<dbReference type="Proteomes" id="UP000823641">
    <property type="component" value="Unassembled WGS sequence"/>
</dbReference>
<keyword evidence="1" id="KW-1133">Transmembrane helix</keyword>
<evidence type="ECO:0000313" key="5">
    <source>
        <dbReference type="Proteomes" id="UP000823641"/>
    </source>
</evidence>
<keyword evidence="1" id="KW-0812">Transmembrane</keyword>
<dbReference type="EMBL" id="JADIMG010000002">
    <property type="protein sequence ID" value="MBO8458748.1"/>
    <property type="molecule type" value="Genomic_DNA"/>
</dbReference>
<keyword evidence="1" id="KW-0472">Membrane</keyword>
<comment type="caution">
    <text evidence="4">The sequence shown here is derived from an EMBL/GenBank/DDBJ whole genome shotgun (WGS) entry which is preliminary data.</text>
</comment>
<feature type="transmembrane region" description="Helical" evidence="1">
    <location>
        <begin position="84"/>
        <end position="101"/>
    </location>
</feature>
<feature type="signal peptide" evidence="2">
    <location>
        <begin position="1"/>
        <end position="23"/>
    </location>
</feature>
<evidence type="ECO:0000256" key="2">
    <source>
        <dbReference type="SAM" id="SignalP"/>
    </source>
</evidence>
<feature type="chain" id="PRO_5038933468" description="DUF5683 domain-containing protein" evidence="2">
    <location>
        <begin position="24"/>
        <end position="218"/>
    </location>
</feature>
<protein>
    <recommendedName>
        <fullName evidence="3">DUF5683 domain-containing protein</fullName>
    </recommendedName>
</protein>
<feature type="transmembrane region" description="Helical" evidence="1">
    <location>
        <begin position="159"/>
        <end position="177"/>
    </location>
</feature>
<feature type="domain" description="DUF5683" evidence="3">
    <location>
        <begin position="55"/>
        <end position="216"/>
    </location>
</feature>
<gene>
    <name evidence="4" type="ORF">IAA73_00210</name>
</gene>
<organism evidence="4 5">
    <name type="scientific">Candidatus Gallipaludibacter merdavium</name>
    <dbReference type="NCBI Taxonomy" id="2840839"/>
    <lineage>
        <taxon>Bacteria</taxon>
        <taxon>Pseudomonadati</taxon>
        <taxon>Bacteroidota</taxon>
        <taxon>Bacteroidia</taxon>
        <taxon>Bacteroidales</taxon>
        <taxon>Candidatus Gallipaludibacter</taxon>
    </lineage>
</organism>
<keyword evidence="2" id="KW-0732">Signal</keyword>
<reference evidence="4" key="2">
    <citation type="journal article" date="2021" name="PeerJ">
        <title>Extensive microbial diversity within the chicken gut microbiome revealed by metagenomics and culture.</title>
        <authorList>
            <person name="Gilroy R."/>
            <person name="Ravi A."/>
            <person name="Getino M."/>
            <person name="Pursley I."/>
            <person name="Horton D.L."/>
            <person name="Alikhan N.F."/>
            <person name="Baker D."/>
            <person name="Gharbi K."/>
            <person name="Hall N."/>
            <person name="Watson M."/>
            <person name="Adriaenssens E.M."/>
            <person name="Foster-Nyarko E."/>
            <person name="Jarju S."/>
            <person name="Secka A."/>
            <person name="Antonio M."/>
            <person name="Oren A."/>
            <person name="Chaudhuri R.R."/>
            <person name="La Ragione R."/>
            <person name="Hildebrand F."/>
            <person name="Pallen M.J."/>
        </authorList>
    </citation>
    <scope>NUCLEOTIDE SEQUENCE</scope>
    <source>
        <strain evidence="4">G3-3990</strain>
    </source>
</reference>
<evidence type="ECO:0000259" key="3">
    <source>
        <dbReference type="Pfam" id="PF18935"/>
    </source>
</evidence>
<sequence length="218" mass="24678">MKRKCLYLFLCLLGGCCFHHIHAAAVLDGKENIMPADSIQTPQQDSLAATSYKFKPNPIKAVWMGAIIPGYGQIYNRKYWKLPIVYGGFLGCAYAISWNGTMYSDYKKAYRDIIDNDPTTNSFMDILPEGYTIESLGGMSQYTKTLQTKQNTYRRYRDLSIVITVALYAITLVDAYVDAQLFDFDISPDLTMHVTPALLEYGTQNQNRAFALQLTIDL</sequence>
<dbReference type="AlphaFoldDB" id="A0A9D9N3G0"/>